<evidence type="ECO:0000313" key="3">
    <source>
        <dbReference type="EMBL" id="OGD99062.1"/>
    </source>
</evidence>
<protein>
    <submittedName>
        <fullName evidence="3">Uncharacterized protein</fullName>
    </submittedName>
</protein>
<accession>A0A1F5H4G0</accession>
<evidence type="ECO:0000256" key="2">
    <source>
        <dbReference type="SAM" id="Phobius"/>
    </source>
</evidence>
<proteinExistence type="predicted"/>
<gene>
    <name evidence="3" type="ORF">A3B54_04740</name>
</gene>
<name>A0A1F5H4G0_9BACT</name>
<dbReference type="Proteomes" id="UP000177039">
    <property type="component" value="Unassembled WGS sequence"/>
</dbReference>
<keyword evidence="2" id="KW-1133">Transmembrane helix</keyword>
<feature type="region of interest" description="Disordered" evidence="1">
    <location>
        <begin position="106"/>
        <end position="125"/>
    </location>
</feature>
<organism evidence="3 4">
    <name type="scientific">Candidatus Curtissbacteria bacterium RIFCSPLOWO2_01_FULL_42_50</name>
    <dbReference type="NCBI Taxonomy" id="1797730"/>
    <lineage>
        <taxon>Bacteria</taxon>
        <taxon>Candidatus Curtissiibacteriota</taxon>
    </lineage>
</organism>
<dbReference type="EMBL" id="MFBT01000025">
    <property type="protein sequence ID" value="OGD99062.1"/>
    <property type="molecule type" value="Genomic_DNA"/>
</dbReference>
<evidence type="ECO:0000313" key="4">
    <source>
        <dbReference type="Proteomes" id="UP000177039"/>
    </source>
</evidence>
<comment type="caution">
    <text evidence="3">The sequence shown here is derived from an EMBL/GenBank/DDBJ whole genome shotgun (WGS) entry which is preliminary data.</text>
</comment>
<feature type="compositionally biased region" description="Polar residues" evidence="1">
    <location>
        <begin position="113"/>
        <end position="125"/>
    </location>
</feature>
<sequence length="125" mass="14023">MLFVYIAIDQNLSFNERSKLSCLAKAQNLSLPYLASSLISLKLLERAYMLLYWGMFTAGFTIGAIFAFMTFAPKKPGEEDAEYESFARPKASNGPSTFVLINKGKQPEEERQQILNAPQTTVQES</sequence>
<dbReference type="AlphaFoldDB" id="A0A1F5H4G0"/>
<feature type="transmembrane region" description="Helical" evidence="2">
    <location>
        <begin position="50"/>
        <end position="72"/>
    </location>
</feature>
<evidence type="ECO:0000256" key="1">
    <source>
        <dbReference type="SAM" id="MobiDB-lite"/>
    </source>
</evidence>
<reference evidence="3 4" key="1">
    <citation type="journal article" date="2016" name="Nat. Commun.">
        <title>Thousands of microbial genomes shed light on interconnected biogeochemical processes in an aquifer system.</title>
        <authorList>
            <person name="Anantharaman K."/>
            <person name="Brown C.T."/>
            <person name="Hug L.A."/>
            <person name="Sharon I."/>
            <person name="Castelle C.J."/>
            <person name="Probst A.J."/>
            <person name="Thomas B.C."/>
            <person name="Singh A."/>
            <person name="Wilkins M.J."/>
            <person name="Karaoz U."/>
            <person name="Brodie E.L."/>
            <person name="Williams K.H."/>
            <person name="Hubbard S.S."/>
            <person name="Banfield J.F."/>
        </authorList>
    </citation>
    <scope>NUCLEOTIDE SEQUENCE [LARGE SCALE GENOMIC DNA]</scope>
</reference>
<keyword evidence="2" id="KW-0472">Membrane</keyword>
<keyword evidence="2" id="KW-0812">Transmembrane</keyword>